<evidence type="ECO:0000256" key="5">
    <source>
        <dbReference type="ARBA" id="ARBA00023136"/>
    </source>
</evidence>
<evidence type="ECO:0000256" key="1">
    <source>
        <dbReference type="ARBA" id="ARBA00004651"/>
    </source>
</evidence>
<keyword evidence="2" id="KW-1003">Cell membrane</keyword>
<dbReference type="SMART" id="SM00849">
    <property type="entry name" value="Lactamase_B"/>
    <property type="match status" value="1"/>
</dbReference>
<dbReference type="InterPro" id="IPR035681">
    <property type="entry name" value="ComA-like_MBL"/>
</dbReference>
<evidence type="ECO:0000313" key="9">
    <source>
        <dbReference type="Proteomes" id="UP000198558"/>
    </source>
</evidence>
<keyword evidence="4 6" id="KW-1133">Transmembrane helix</keyword>
<sequence length="665" mass="77161">MFIKNYLIYYGISCLLLIVSILVHPVFFIFLIFYGAFIIYRLNLMNFISIFIFTTLFFLFVNWPTPINDSIIKGKIVAVDQKSVVLKTSRTKVKVYGDFIGYQIGDVLEMEVEYFNISEPTNDNAFNYKRYLYSQGITNNAMIKRLLSVDSTQSLFKELQKRVSGDDLEDSYASMFVLGIKDEMIEDYYQQLTDLSIVHLFALSGLHIHILNNLLKNILRFIVSDRFIDYFVIVLIGLYVYIIPINISFIRAYLVMLLSVLYKGYLNKLDCLSIVTVLMLLINPYIIFSLSFIFSYLIYFIILLLNQSRYFNLLVYFGSLPIILIIQYRINILSLFLGVILAPLISLLYQMIWIYVLLGDFVKPIVRIIIYFLNNIIIFCNDFSIFINFSKPTLFFILSYYFVYFKIILKINIKQKVIREVLMLVSLLLVFYFKPYYSIEGKVTMIDVGQGDCFLIQQPFNQGNILIDTGGLKNKDIASLTLVPYLKSQGINRLDYVFISHDDFDHCGAYDSLVKEIEIKQTVTSYQEKIEIGDIEIEMLKSGMETKDNNDNSLVIKAMINNLVYLFTGDISSKIEHKLIENYPNLKIDVLKVSHHGSVTGTSSEFLEAVRPKIALISCGKNNRYGHPNKNVLERLEDYDVKVYRSDLTGMVKIIYYGDDNYIYP</sequence>
<protein>
    <submittedName>
        <fullName evidence="8">DNA internalization-related competence protein ComEC/Rec2</fullName>
    </submittedName>
</protein>
<dbReference type="Pfam" id="PF03772">
    <property type="entry name" value="Competence"/>
    <property type="match status" value="1"/>
</dbReference>
<feature type="domain" description="Metallo-beta-lactamase" evidence="7">
    <location>
        <begin position="450"/>
        <end position="621"/>
    </location>
</feature>
<keyword evidence="3 6" id="KW-0812">Transmembrane</keyword>
<dbReference type="Proteomes" id="UP000198558">
    <property type="component" value="Unassembled WGS sequence"/>
</dbReference>
<evidence type="ECO:0000256" key="2">
    <source>
        <dbReference type="ARBA" id="ARBA00022475"/>
    </source>
</evidence>
<evidence type="ECO:0000256" key="4">
    <source>
        <dbReference type="ARBA" id="ARBA00022989"/>
    </source>
</evidence>
<dbReference type="InterPro" id="IPR004797">
    <property type="entry name" value="Competence_ComEC/Rec2"/>
</dbReference>
<dbReference type="GO" id="GO:0005886">
    <property type="term" value="C:plasma membrane"/>
    <property type="evidence" value="ECO:0007669"/>
    <property type="project" value="UniProtKB-SubCell"/>
</dbReference>
<dbReference type="InterPro" id="IPR052159">
    <property type="entry name" value="Competence_DNA_uptake"/>
</dbReference>
<dbReference type="Pfam" id="PF00753">
    <property type="entry name" value="Lactamase_B"/>
    <property type="match status" value="1"/>
</dbReference>
<evidence type="ECO:0000256" key="6">
    <source>
        <dbReference type="SAM" id="Phobius"/>
    </source>
</evidence>
<evidence type="ECO:0000259" key="7">
    <source>
        <dbReference type="SMART" id="SM00849"/>
    </source>
</evidence>
<dbReference type="NCBIfam" id="TIGR00361">
    <property type="entry name" value="ComEC_Rec2"/>
    <property type="match status" value="1"/>
</dbReference>
<dbReference type="Gene3D" id="3.60.15.10">
    <property type="entry name" value="Ribonuclease Z/Hydroxyacylglutathione hydrolase-like"/>
    <property type="match status" value="2"/>
</dbReference>
<dbReference type="SUPFAM" id="SSF56281">
    <property type="entry name" value="Metallo-hydrolase/oxidoreductase"/>
    <property type="match status" value="1"/>
</dbReference>
<organism evidence="8 9">
    <name type="scientific">Thomasclavelia cocleata</name>
    <dbReference type="NCBI Taxonomy" id="69824"/>
    <lineage>
        <taxon>Bacteria</taxon>
        <taxon>Bacillati</taxon>
        <taxon>Bacillota</taxon>
        <taxon>Erysipelotrichia</taxon>
        <taxon>Erysipelotrichales</taxon>
        <taxon>Coprobacillaceae</taxon>
        <taxon>Thomasclavelia</taxon>
    </lineage>
</organism>
<feature type="transmembrane region" description="Helical" evidence="6">
    <location>
        <begin position="274"/>
        <end position="303"/>
    </location>
</feature>
<accession>A0A1I0FEQ3</accession>
<feature type="transmembrane region" description="Helical" evidence="6">
    <location>
        <begin position="368"/>
        <end position="387"/>
    </location>
</feature>
<feature type="transmembrane region" description="Helical" evidence="6">
    <location>
        <begin position="336"/>
        <end position="356"/>
    </location>
</feature>
<keyword evidence="9" id="KW-1185">Reference proteome</keyword>
<dbReference type="InterPro" id="IPR001279">
    <property type="entry name" value="Metallo-B-lactamas"/>
</dbReference>
<keyword evidence="5 6" id="KW-0472">Membrane</keyword>
<dbReference type="CDD" id="cd07731">
    <property type="entry name" value="ComA-like_MBL-fold"/>
    <property type="match status" value="1"/>
</dbReference>
<dbReference type="InterPro" id="IPR036866">
    <property type="entry name" value="RibonucZ/Hydroxyglut_hydro"/>
</dbReference>
<dbReference type="RefSeq" id="WP_092354247.1">
    <property type="nucleotide sequence ID" value="NZ_FOIN01000018.1"/>
</dbReference>
<dbReference type="InterPro" id="IPR004477">
    <property type="entry name" value="ComEC_N"/>
</dbReference>
<feature type="transmembrane region" description="Helical" evidence="6">
    <location>
        <begin position="393"/>
        <end position="409"/>
    </location>
</feature>
<reference evidence="9" key="1">
    <citation type="submission" date="2016-10" db="EMBL/GenBank/DDBJ databases">
        <authorList>
            <person name="Varghese N."/>
            <person name="Submissions S."/>
        </authorList>
    </citation>
    <scope>NUCLEOTIDE SEQUENCE [LARGE SCALE GENOMIC DNA]</scope>
    <source>
        <strain evidence="9">DSM 1551</strain>
    </source>
</reference>
<dbReference type="PANTHER" id="PTHR30619">
    <property type="entry name" value="DNA INTERNALIZATION/COMPETENCE PROTEIN COMEC/REC2"/>
    <property type="match status" value="1"/>
</dbReference>
<name>A0A1I0FEQ3_9FIRM</name>
<evidence type="ECO:0000256" key="3">
    <source>
        <dbReference type="ARBA" id="ARBA00022692"/>
    </source>
</evidence>
<dbReference type="GO" id="GO:0030420">
    <property type="term" value="P:establishment of competence for transformation"/>
    <property type="evidence" value="ECO:0007669"/>
    <property type="project" value="InterPro"/>
</dbReference>
<feature type="transmembrane region" description="Helical" evidence="6">
    <location>
        <begin position="227"/>
        <end position="254"/>
    </location>
</feature>
<dbReference type="EMBL" id="FOIN01000018">
    <property type="protein sequence ID" value="SET56395.1"/>
    <property type="molecule type" value="Genomic_DNA"/>
</dbReference>
<dbReference type="AlphaFoldDB" id="A0A1I0FEQ3"/>
<gene>
    <name evidence="8" type="ORF">SAMN04489758_11855</name>
</gene>
<dbReference type="OrthoDB" id="9761531at2"/>
<feature type="transmembrane region" description="Helical" evidence="6">
    <location>
        <begin position="6"/>
        <end position="37"/>
    </location>
</feature>
<comment type="subcellular location">
    <subcellularLocation>
        <location evidence="1">Cell membrane</location>
        <topology evidence="1">Multi-pass membrane protein</topology>
    </subcellularLocation>
</comment>
<feature type="transmembrane region" description="Helical" evidence="6">
    <location>
        <begin position="44"/>
        <end position="63"/>
    </location>
</feature>
<evidence type="ECO:0000313" key="8">
    <source>
        <dbReference type="EMBL" id="SET56395.1"/>
    </source>
</evidence>
<feature type="transmembrane region" description="Helical" evidence="6">
    <location>
        <begin position="310"/>
        <end position="330"/>
    </location>
</feature>
<feature type="transmembrane region" description="Helical" evidence="6">
    <location>
        <begin position="421"/>
        <end position="437"/>
    </location>
</feature>
<dbReference type="GeneID" id="78288595"/>
<proteinExistence type="predicted"/>
<dbReference type="NCBIfam" id="TIGR00360">
    <property type="entry name" value="ComEC_N-term"/>
    <property type="match status" value="1"/>
</dbReference>
<dbReference type="PANTHER" id="PTHR30619:SF7">
    <property type="entry name" value="BETA-LACTAMASE DOMAIN PROTEIN"/>
    <property type="match status" value="1"/>
</dbReference>